<evidence type="ECO:0000313" key="4">
    <source>
        <dbReference type="EMBL" id="MBB3938769.1"/>
    </source>
</evidence>
<dbReference type="GO" id="GO:0005829">
    <property type="term" value="C:cytosol"/>
    <property type="evidence" value="ECO:0007669"/>
    <property type="project" value="TreeGrafter"/>
</dbReference>
<evidence type="ECO:0000256" key="2">
    <source>
        <dbReference type="ARBA" id="ARBA00023002"/>
    </source>
</evidence>
<dbReference type="Pfam" id="PF08240">
    <property type="entry name" value="ADH_N"/>
    <property type="match status" value="1"/>
</dbReference>
<sequence>MGLNFIDIYYRGGLYPGPLPIALGSESVGTVLSVGADVTSHAVGDRIGCVQGDGAYASHRIVKASQAVKLPVDISSEIAAATMLKGFTSSYLAEDIIDLKAGDLALVHSAAGGVGSLLVPWLRHKGVMVIAHAGTPEKLADVDADIALSCPFDELSGAALRATNGRKVDVVYDGVGKASWDASLACLRRRGLMVSYGNASGAVPPVLLTDLMRAGSLMVIRPTMADYINTPETLALTASRLFDRIANGIVRPTIGQKFALKDAAEAHRALEARQTTGSTVLIP</sequence>
<evidence type="ECO:0000313" key="5">
    <source>
        <dbReference type="Proteomes" id="UP000561459"/>
    </source>
</evidence>
<keyword evidence="1" id="KW-0521">NADP</keyword>
<dbReference type="EC" id="1.6.5.5" evidence="4"/>
<dbReference type="PANTHER" id="PTHR48106:SF13">
    <property type="entry name" value="QUINONE OXIDOREDUCTASE-RELATED"/>
    <property type="match status" value="1"/>
</dbReference>
<keyword evidence="2 4" id="KW-0560">Oxidoreductase</keyword>
<dbReference type="GO" id="GO:0070402">
    <property type="term" value="F:NADPH binding"/>
    <property type="evidence" value="ECO:0007669"/>
    <property type="project" value="TreeGrafter"/>
</dbReference>
<accession>A0A7W6BZ61</accession>
<dbReference type="Pfam" id="PF13602">
    <property type="entry name" value="ADH_zinc_N_2"/>
    <property type="match status" value="1"/>
</dbReference>
<dbReference type="InterPro" id="IPR047618">
    <property type="entry name" value="QOR-like"/>
</dbReference>
<dbReference type="Gene3D" id="3.40.50.720">
    <property type="entry name" value="NAD(P)-binding Rossmann-like Domain"/>
    <property type="match status" value="1"/>
</dbReference>
<dbReference type="EMBL" id="JACIDY010000001">
    <property type="protein sequence ID" value="MBB3938769.1"/>
    <property type="molecule type" value="Genomic_DNA"/>
</dbReference>
<protein>
    <submittedName>
        <fullName evidence="4">NADPH2:quinone reductase</fullName>
        <ecNumber evidence="4">1.6.5.5</ecNumber>
    </submittedName>
</protein>
<proteinExistence type="predicted"/>
<dbReference type="InterPro" id="IPR036291">
    <property type="entry name" value="NAD(P)-bd_dom_sf"/>
</dbReference>
<evidence type="ECO:0000259" key="3">
    <source>
        <dbReference type="SMART" id="SM00829"/>
    </source>
</evidence>
<dbReference type="SMART" id="SM00829">
    <property type="entry name" value="PKS_ER"/>
    <property type="match status" value="1"/>
</dbReference>
<comment type="caution">
    <text evidence="4">The sequence shown here is derived from an EMBL/GenBank/DDBJ whole genome shotgun (WGS) entry which is preliminary data.</text>
</comment>
<dbReference type="GO" id="GO:0003960">
    <property type="term" value="F:quinone reductase (NADPH) activity"/>
    <property type="evidence" value="ECO:0007669"/>
    <property type="project" value="UniProtKB-EC"/>
</dbReference>
<evidence type="ECO:0000256" key="1">
    <source>
        <dbReference type="ARBA" id="ARBA00022857"/>
    </source>
</evidence>
<gene>
    <name evidence="4" type="ORF">GGR39_000398</name>
</gene>
<reference evidence="4 5" key="1">
    <citation type="submission" date="2020-08" db="EMBL/GenBank/DDBJ databases">
        <title>Genomic Encyclopedia of Type Strains, Phase IV (KMG-IV): sequencing the most valuable type-strain genomes for metagenomic binning, comparative biology and taxonomic classification.</title>
        <authorList>
            <person name="Goeker M."/>
        </authorList>
    </citation>
    <scope>NUCLEOTIDE SEQUENCE [LARGE SCALE GENOMIC DNA]</scope>
    <source>
        <strain evidence="4 5">DSM 27568</strain>
    </source>
</reference>
<dbReference type="InterPro" id="IPR020843">
    <property type="entry name" value="ER"/>
</dbReference>
<feature type="domain" description="Enoyl reductase (ER)" evidence="3">
    <location>
        <begin position="1"/>
        <end position="281"/>
    </location>
</feature>
<organism evidence="4 5">
    <name type="scientific">Novosphingobium fluoreni</name>
    <dbReference type="NCBI Taxonomy" id="1391222"/>
    <lineage>
        <taxon>Bacteria</taxon>
        <taxon>Pseudomonadati</taxon>
        <taxon>Pseudomonadota</taxon>
        <taxon>Alphaproteobacteria</taxon>
        <taxon>Sphingomonadales</taxon>
        <taxon>Sphingomonadaceae</taxon>
        <taxon>Novosphingobium</taxon>
    </lineage>
</organism>
<keyword evidence="5" id="KW-1185">Reference proteome</keyword>
<dbReference type="InterPro" id="IPR013154">
    <property type="entry name" value="ADH-like_N"/>
</dbReference>
<dbReference type="PANTHER" id="PTHR48106">
    <property type="entry name" value="QUINONE OXIDOREDUCTASE PIG3-RELATED"/>
    <property type="match status" value="1"/>
</dbReference>
<dbReference type="Gene3D" id="3.90.180.10">
    <property type="entry name" value="Medium-chain alcohol dehydrogenases, catalytic domain"/>
    <property type="match status" value="1"/>
</dbReference>
<dbReference type="SUPFAM" id="SSF50129">
    <property type="entry name" value="GroES-like"/>
    <property type="match status" value="1"/>
</dbReference>
<dbReference type="AlphaFoldDB" id="A0A7W6BZ61"/>
<dbReference type="InterPro" id="IPR011032">
    <property type="entry name" value="GroES-like_sf"/>
</dbReference>
<dbReference type="Proteomes" id="UP000561459">
    <property type="component" value="Unassembled WGS sequence"/>
</dbReference>
<dbReference type="GO" id="GO:0035925">
    <property type="term" value="F:mRNA 3'-UTR AU-rich region binding"/>
    <property type="evidence" value="ECO:0007669"/>
    <property type="project" value="TreeGrafter"/>
</dbReference>
<name>A0A7W6BZ61_9SPHN</name>
<dbReference type="CDD" id="cd05286">
    <property type="entry name" value="QOR2"/>
    <property type="match status" value="1"/>
</dbReference>
<dbReference type="SUPFAM" id="SSF51735">
    <property type="entry name" value="NAD(P)-binding Rossmann-fold domains"/>
    <property type="match status" value="1"/>
</dbReference>